<protein>
    <submittedName>
        <fullName evidence="4">Hydrogenase expression/formation protein HypE</fullName>
    </submittedName>
</protein>
<dbReference type="KEGG" id="saf:SULAZ_0752"/>
<dbReference type="InterPro" id="IPR036921">
    <property type="entry name" value="PurM-like_N_sf"/>
</dbReference>
<dbReference type="CDD" id="cd02197">
    <property type="entry name" value="HypE"/>
    <property type="match status" value="1"/>
</dbReference>
<dbReference type="SUPFAM" id="SSF55326">
    <property type="entry name" value="PurM N-terminal domain-like"/>
    <property type="match status" value="1"/>
</dbReference>
<dbReference type="eggNOG" id="COG0309">
    <property type="taxonomic scope" value="Bacteria"/>
</dbReference>
<dbReference type="HOGENOM" id="CLU_049733_0_0_0"/>
<evidence type="ECO:0000313" key="4">
    <source>
        <dbReference type="EMBL" id="ACN98703.1"/>
    </source>
</evidence>
<evidence type="ECO:0000256" key="1">
    <source>
        <dbReference type="ARBA" id="ARBA00006243"/>
    </source>
</evidence>
<accession>C1DUF0</accession>
<dbReference type="GO" id="GO:0051604">
    <property type="term" value="P:protein maturation"/>
    <property type="evidence" value="ECO:0007669"/>
    <property type="project" value="TreeGrafter"/>
</dbReference>
<evidence type="ECO:0000259" key="3">
    <source>
        <dbReference type="Pfam" id="PF02769"/>
    </source>
</evidence>
<dbReference type="EMBL" id="CP001229">
    <property type="protein sequence ID" value="ACN98703.1"/>
    <property type="molecule type" value="Genomic_DNA"/>
</dbReference>
<comment type="similarity">
    <text evidence="1">Belongs to the HypE family.</text>
</comment>
<evidence type="ECO:0000313" key="5">
    <source>
        <dbReference type="Proteomes" id="UP000001369"/>
    </source>
</evidence>
<feature type="domain" description="PurM-like C-terminal" evidence="3">
    <location>
        <begin position="159"/>
        <end position="310"/>
    </location>
</feature>
<dbReference type="PANTHER" id="PTHR30303">
    <property type="entry name" value="HYDROGENASE ISOENZYMES FORMATION PROTEIN HYPE"/>
    <property type="match status" value="1"/>
</dbReference>
<organism evidence="4 5">
    <name type="scientific">Sulfurihydrogenibium azorense (strain DSM 15241 / OCM 825 / Az-Fu1)</name>
    <dbReference type="NCBI Taxonomy" id="204536"/>
    <lineage>
        <taxon>Bacteria</taxon>
        <taxon>Pseudomonadati</taxon>
        <taxon>Aquificota</taxon>
        <taxon>Aquificia</taxon>
        <taxon>Aquificales</taxon>
        <taxon>Hydrogenothermaceae</taxon>
        <taxon>Sulfurihydrogenibium</taxon>
    </lineage>
</organism>
<sequence length="332" mass="36067">MKQIMLAHGGGGEETQKLIKELFFKYFNNEILLSMEDSAVLNINSKVAFTTDSFTISPIFFSGGDIGKLAIAGTVNDLSVMGAKPLYLSCSFIIEEGFPFEDLEKIVKSMAEELKKTGTLIVTGDTKVVPRGFVDKIFINTSGLGKVVYEGVSAHNLSEGDSIIVSGTVGDHGVCIMAQREGIDMQTDLISDCDSVWTLVEDLIKGNVKIKAMRDPTRGGLSAVLNEWAESSNVEIEVLEEKIPVKPQVQGLCELLGLEPYVLANEGRIVVAVSKEDTEKALEILRKNPLGKDAQLIGKVNSKGKKRVILKTSYGSLRIMEPPAGEILPRIC</sequence>
<dbReference type="PANTHER" id="PTHR30303:SF0">
    <property type="entry name" value="CARBAMOYL DEHYDRATASE HYPE"/>
    <property type="match status" value="1"/>
</dbReference>
<name>C1DUF0_SULAA</name>
<dbReference type="STRING" id="204536.SULAZ_0752"/>
<dbReference type="Gene3D" id="3.30.1330.10">
    <property type="entry name" value="PurM-like, N-terminal domain"/>
    <property type="match status" value="1"/>
</dbReference>
<dbReference type="SUPFAM" id="SSF56042">
    <property type="entry name" value="PurM C-terminal domain-like"/>
    <property type="match status" value="1"/>
</dbReference>
<dbReference type="InterPro" id="IPR016188">
    <property type="entry name" value="PurM-like_N"/>
</dbReference>
<gene>
    <name evidence="4" type="primary">hypE</name>
    <name evidence="4" type="ordered locus">SULAZ_0752</name>
</gene>
<dbReference type="RefSeq" id="WP_012674025.1">
    <property type="nucleotide sequence ID" value="NC_012438.1"/>
</dbReference>
<reference evidence="4 5" key="1">
    <citation type="journal article" date="2009" name="J. Bacteriol.">
        <title>Complete and draft genome sequences of six members of the Aquificales.</title>
        <authorList>
            <person name="Reysenbach A.L."/>
            <person name="Hamamura N."/>
            <person name="Podar M."/>
            <person name="Griffiths E."/>
            <person name="Ferreira S."/>
            <person name="Hochstein R."/>
            <person name="Heidelberg J."/>
            <person name="Johnson J."/>
            <person name="Mead D."/>
            <person name="Pohorille A."/>
            <person name="Sarmiento M."/>
            <person name="Schweighofer K."/>
            <person name="Seshadri R."/>
            <person name="Voytek M.A."/>
        </authorList>
    </citation>
    <scope>NUCLEOTIDE SEQUENCE [LARGE SCALE GENOMIC DNA]</scope>
    <source>
        <strain evidence="5">Az-Fu1 / DSM 15241 / OCM 825</strain>
    </source>
</reference>
<dbReference type="InterPro" id="IPR011854">
    <property type="entry name" value="HypE"/>
</dbReference>
<feature type="domain" description="PurM-like N-terminal" evidence="2">
    <location>
        <begin position="36"/>
        <end position="147"/>
    </location>
</feature>
<evidence type="ECO:0000259" key="2">
    <source>
        <dbReference type="Pfam" id="PF00586"/>
    </source>
</evidence>
<dbReference type="Proteomes" id="UP000001369">
    <property type="component" value="Chromosome"/>
</dbReference>
<keyword evidence="5" id="KW-1185">Reference proteome</keyword>
<dbReference type="Gene3D" id="3.90.650.10">
    <property type="entry name" value="PurM-like C-terminal domain"/>
    <property type="match status" value="1"/>
</dbReference>
<dbReference type="PIRSF" id="PIRSF005644">
    <property type="entry name" value="Hdrgns_mtr_HypE"/>
    <property type="match status" value="1"/>
</dbReference>
<dbReference type="NCBIfam" id="TIGR02124">
    <property type="entry name" value="hypE"/>
    <property type="match status" value="1"/>
</dbReference>
<dbReference type="Pfam" id="PF02769">
    <property type="entry name" value="AIRS_C"/>
    <property type="match status" value="1"/>
</dbReference>
<dbReference type="OrthoDB" id="9801934at2"/>
<dbReference type="InterPro" id="IPR010918">
    <property type="entry name" value="PurM-like_C_dom"/>
</dbReference>
<dbReference type="AlphaFoldDB" id="C1DUF0"/>
<dbReference type="InterPro" id="IPR036676">
    <property type="entry name" value="PurM-like_C_sf"/>
</dbReference>
<dbReference type="Pfam" id="PF00586">
    <property type="entry name" value="AIRS"/>
    <property type="match status" value="1"/>
</dbReference>
<proteinExistence type="inferred from homology"/>